<protein>
    <submittedName>
        <fullName evidence="1">Uncharacterized protein</fullName>
    </submittedName>
</protein>
<reference evidence="2" key="1">
    <citation type="submission" date="2022-12" db="EMBL/GenBank/DDBJ databases">
        <authorList>
            <person name="Mo P."/>
        </authorList>
    </citation>
    <scope>NUCLEOTIDE SEQUENCE [LARGE SCALE GENOMIC DNA]</scope>
    <source>
        <strain evidence="2">HUAS 3-15</strain>
    </source>
</reference>
<dbReference type="EMBL" id="CP115450">
    <property type="protein sequence ID" value="WBP88747.1"/>
    <property type="molecule type" value="Genomic_DNA"/>
</dbReference>
<gene>
    <name evidence="1" type="ORF">O1G21_24870</name>
</gene>
<sequence>MGQLPLFFLVPLASVVTMPLARREQAVRRLWWRAAKAGLKRLGELEEQDRLPAEVADRLRDRQHDRLARLCPENHTEAKQRQAQWRAAAEVEQEMIAASRREMLIARSELGADPELVDHVLRGLDPRSERK</sequence>
<dbReference type="RefSeq" id="WP_270146806.1">
    <property type="nucleotide sequence ID" value="NZ_CP115450.1"/>
</dbReference>
<dbReference type="Proteomes" id="UP001212821">
    <property type="component" value="Chromosome"/>
</dbReference>
<proteinExistence type="predicted"/>
<evidence type="ECO:0000313" key="2">
    <source>
        <dbReference type="Proteomes" id="UP001212821"/>
    </source>
</evidence>
<evidence type="ECO:0000313" key="1">
    <source>
        <dbReference type="EMBL" id="WBP88747.1"/>
    </source>
</evidence>
<accession>A0ABY7Q834</accession>
<name>A0ABY7Q834_9ACTN</name>
<organism evidence="1 2">
    <name type="scientific">Kitasatospora cathayae</name>
    <dbReference type="NCBI Taxonomy" id="3004092"/>
    <lineage>
        <taxon>Bacteria</taxon>
        <taxon>Bacillati</taxon>
        <taxon>Actinomycetota</taxon>
        <taxon>Actinomycetes</taxon>
        <taxon>Kitasatosporales</taxon>
        <taxon>Streptomycetaceae</taxon>
        <taxon>Kitasatospora</taxon>
    </lineage>
</organism>
<keyword evidence="2" id="KW-1185">Reference proteome</keyword>